<dbReference type="Gene3D" id="1.10.1040.10">
    <property type="entry name" value="N-(1-d-carboxylethyl)-l-norvaline Dehydrogenase, domain 2"/>
    <property type="match status" value="1"/>
</dbReference>
<dbReference type="InterPro" id="IPR008927">
    <property type="entry name" value="6-PGluconate_DH-like_C_sf"/>
</dbReference>
<dbReference type="Pfam" id="PF01232">
    <property type="entry name" value="Mannitol_dh"/>
    <property type="match status" value="1"/>
</dbReference>
<evidence type="ECO:0000256" key="2">
    <source>
        <dbReference type="ARBA" id="ARBA00012939"/>
    </source>
</evidence>
<evidence type="ECO:0000313" key="10">
    <source>
        <dbReference type="Proteomes" id="UP000502498"/>
    </source>
</evidence>
<sequence>MPLSRETVALRTGAEAAPPPVRIIHLGLGHFFRAHQAWYTAHAVDAQDWGIAAFTGRSTAAVEVLSRQQGLFTVVERGPGEDRVEIVGSVAEAVAGTDIARLRELASDPAVAVITLTVTESGYRLTPAGCPDLDDADLTADLEDFISGRVGARTVLGRLVTALDARRRAGAGPIAVVSCDNIPDNGRFVSGGVVDFARRADASLAEWIGEHVSFVSTSVDRITPHVQGVPDAVIEAGWIDELPVVTEPFADWVLAGDFPAGRPAWETAGARFVDDIEPWENRKLWLLNGAHSILTFAGQLRGHETVADATADPECRALVDAFWAEAVQCLPAGTEHTRYREQLIDRFSNPRIVHRLAQIAPESSTKVEFRFAAVAERSVGAGRSAAATAHAIAVWIDWLRSRPGAPDARAAEVAAALAAPDPVAALVRMVSPTLADDSGFLSSVRAHRTSPTALPAPTSAR</sequence>
<protein>
    <recommendedName>
        <fullName evidence="3">Mannitol-1-phosphate 5-dehydrogenase</fullName>
        <ecNumber evidence="2">1.1.1.17</ecNumber>
    </recommendedName>
</protein>
<evidence type="ECO:0000256" key="3">
    <source>
        <dbReference type="ARBA" id="ARBA00016219"/>
    </source>
</evidence>
<proteinExistence type="inferred from homology"/>
<dbReference type="PROSITE" id="PS00974">
    <property type="entry name" value="MANNITOL_DHGENASE"/>
    <property type="match status" value="1"/>
</dbReference>
<dbReference type="PRINTS" id="PR00084">
    <property type="entry name" value="MTLDHDRGNASE"/>
</dbReference>
<dbReference type="SUPFAM" id="SSF51735">
    <property type="entry name" value="NAD(P)-binding Rossmann-fold domains"/>
    <property type="match status" value="1"/>
</dbReference>
<reference evidence="9 10" key="1">
    <citation type="submission" date="2020-05" db="EMBL/GenBank/DDBJ databases">
        <title>Strain PA2F3 complete genome.</title>
        <authorList>
            <person name="Kim Y.-S."/>
            <person name="Kim S.-J."/>
            <person name="Jung H.-k."/>
            <person name="Kim S.-E."/>
            <person name="Kim K.-H."/>
        </authorList>
    </citation>
    <scope>NUCLEOTIDE SEQUENCE [LARGE SCALE GENOMIC DNA]</scope>
    <source>
        <strain evidence="9 10">PA2F3</strain>
    </source>
</reference>
<gene>
    <name evidence="9" type="ORF">HQM25_01815</name>
</gene>
<dbReference type="GO" id="GO:0019594">
    <property type="term" value="P:mannitol metabolic process"/>
    <property type="evidence" value="ECO:0007669"/>
    <property type="project" value="InterPro"/>
</dbReference>
<keyword evidence="5" id="KW-0520">NAD</keyword>
<dbReference type="InterPro" id="IPR023027">
    <property type="entry name" value="Mannitol_DH_CS"/>
</dbReference>
<dbReference type="EMBL" id="CP054038">
    <property type="protein sequence ID" value="QKJ21035.1"/>
    <property type="molecule type" value="Genomic_DNA"/>
</dbReference>
<dbReference type="EC" id="1.1.1.17" evidence="2"/>
<evidence type="ECO:0000256" key="5">
    <source>
        <dbReference type="ARBA" id="ARBA00023027"/>
    </source>
</evidence>
<evidence type="ECO:0000256" key="4">
    <source>
        <dbReference type="ARBA" id="ARBA00023002"/>
    </source>
</evidence>
<accession>A0A7D4PPL2</accession>
<dbReference type="SUPFAM" id="SSF48179">
    <property type="entry name" value="6-phosphogluconate dehydrogenase C-terminal domain-like"/>
    <property type="match status" value="1"/>
</dbReference>
<dbReference type="InterPro" id="IPR013131">
    <property type="entry name" value="Mannitol_DH_N"/>
</dbReference>
<dbReference type="InterPro" id="IPR050988">
    <property type="entry name" value="Mannitol_DH/Oxidoreductase"/>
</dbReference>
<evidence type="ECO:0000256" key="1">
    <source>
        <dbReference type="ARBA" id="ARBA00006541"/>
    </source>
</evidence>
<comment type="similarity">
    <text evidence="1">Belongs to the mannitol dehydrogenase family.</text>
</comment>
<evidence type="ECO:0000313" key="9">
    <source>
        <dbReference type="EMBL" id="QKJ21035.1"/>
    </source>
</evidence>
<dbReference type="PANTHER" id="PTHR43362:SF1">
    <property type="entry name" value="MANNITOL DEHYDROGENASE 2-RELATED"/>
    <property type="match status" value="1"/>
</dbReference>
<dbReference type="GO" id="GO:0008926">
    <property type="term" value="F:mannitol-1-phosphate 5-dehydrogenase activity"/>
    <property type="evidence" value="ECO:0007669"/>
    <property type="project" value="UniProtKB-EC"/>
</dbReference>
<dbReference type="InterPro" id="IPR013118">
    <property type="entry name" value="Mannitol_DH_C"/>
</dbReference>
<dbReference type="AlphaFoldDB" id="A0A7D4PPL2"/>
<feature type="domain" description="Mannitol dehydrogenase C-terminal" evidence="8">
    <location>
        <begin position="275"/>
        <end position="401"/>
    </location>
</feature>
<dbReference type="Proteomes" id="UP000502498">
    <property type="component" value="Chromosome"/>
</dbReference>
<keyword evidence="4" id="KW-0560">Oxidoreductase</keyword>
<evidence type="ECO:0000259" key="7">
    <source>
        <dbReference type="Pfam" id="PF01232"/>
    </source>
</evidence>
<feature type="domain" description="Mannitol dehydrogenase N-terminal" evidence="7">
    <location>
        <begin position="22"/>
        <end position="266"/>
    </location>
</feature>
<organism evidence="9 10">
    <name type="scientific">Microbacterium hominis</name>
    <dbReference type="NCBI Taxonomy" id="162426"/>
    <lineage>
        <taxon>Bacteria</taxon>
        <taxon>Bacillati</taxon>
        <taxon>Actinomycetota</taxon>
        <taxon>Actinomycetes</taxon>
        <taxon>Micrococcales</taxon>
        <taxon>Microbacteriaceae</taxon>
        <taxon>Microbacterium</taxon>
    </lineage>
</organism>
<evidence type="ECO:0000256" key="6">
    <source>
        <dbReference type="ARBA" id="ARBA00048615"/>
    </source>
</evidence>
<dbReference type="InterPro" id="IPR013328">
    <property type="entry name" value="6PGD_dom2"/>
</dbReference>
<dbReference type="InterPro" id="IPR000669">
    <property type="entry name" value="Mannitol_DH"/>
</dbReference>
<name>A0A7D4PPL2_9MICO</name>
<dbReference type="Pfam" id="PF08125">
    <property type="entry name" value="Mannitol_dh_C"/>
    <property type="match status" value="1"/>
</dbReference>
<evidence type="ECO:0000259" key="8">
    <source>
        <dbReference type="Pfam" id="PF08125"/>
    </source>
</evidence>
<comment type="catalytic activity">
    <reaction evidence="6">
        <text>D-mannitol 1-phosphate + NAD(+) = beta-D-fructose 6-phosphate + NADH + H(+)</text>
        <dbReference type="Rhea" id="RHEA:19661"/>
        <dbReference type="ChEBI" id="CHEBI:15378"/>
        <dbReference type="ChEBI" id="CHEBI:57540"/>
        <dbReference type="ChEBI" id="CHEBI:57634"/>
        <dbReference type="ChEBI" id="CHEBI:57945"/>
        <dbReference type="ChEBI" id="CHEBI:61381"/>
        <dbReference type="EC" id="1.1.1.17"/>
    </reaction>
</comment>
<dbReference type="Gene3D" id="3.40.50.720">
    <property type="entry name" value="NAD(P)-binding Rossmann-like Domain"/>
    <property type="match status" value="1"/>
</dbReference>
<dbReference type="InterPro" id="IPR036291">
    <property type="entry name" value="NAD(P)-bd_dom_sf"/>
</dbReference>
<dbReference type="PANTHER" id="PTHR43362">
    <property type="entry name" value="MANNITOL DEHYDROGENASE DSF1-RELATED"/>
    <property type="match status" value="1"/>
</dbReference>